<protein>
    <submittedName>
        <fullName evidence="4">Serine acetyltransferase</fullName>
    </submittedName>
</protein>
<dbReference type="GO" id="GO:0016746">
    <property type="term" value="F:acyltransferase activity"/>
    <property type="evidence" value="ECO:0007669"/>
    <property type="project" value="UniProtKB-KW"/>
</dbReference>
<proteinExistence type="inferred from homology"/>
<reference evidence="4" key="1">
    <citation type="submission" date="2016-01" db="EMBL/GenBank/DDBJ databases">
        <authorList>
            <person name="Peeters C."/>
        </authorList>
    </citation>
    <scope>NUCLEOTIDE SEQUENCE [LARGE SCALE GENOMIC DNA]</scope>
    <source>
        <strain evidence="4">LMG 22940</strain>
    </source>
</reference>
<dbReference type="PANTHER" id="PTHR42811">
    <property type="entry name" value="SERINE ACETYLTRANSFERASE"/>
    <property type="match status" value="1"/>
</dbReference>
<evidence type="ECO:0000256" key="2">
    <source>
        <dbReference type="ARBA" id="ARBA00022679"/>
    </source>
</evidence>
<comment type="similarity">
    <text evidence="1">Belongs to the transferase hexapeptide repeat family.</text>
</comment>
<dbReference type="AlphaFoldDB" id="A0A158KS43"/>
<dbReference type="RefSeq" id="WP_087648920.1">
    <property type="nucleotide sequence ID" value="NZ_FCON02000145.1"/>
</dbReference>
<dbReference type="OrthoDB" id="8612290at2"/>
<dbReference type="InterPro" id="IPR011004">
    <property type="entry name" value="Trimer_LpxA-like_sf"/>
</dbReference>
<dbReference type="Pfam" id="PF00132">
    <property type="entry name" value="Hexapep"/>
    <property type="match status" value="1"/>
</dbReference>
<keyword evidence="2" id="KW-0808">Transferase</keyword>
<evidence type="ECO:0000256" key="3">
    <source>
        <dbReference type="ARBA" id="ARBA00023315"/>
    </source>
</evidence>
<keyword evidence="3" id="KW-0012">Acyltransferase</keyword>
<gene>
    <name evidence="4" type="ORF">AWB68_07046</name>
</gene>
<comment type="caution">
    <text evidence="4">The sequence shown here is derived from an EMBL/GenBank/DDBJ whole genome shotgun (WGS) entry which is preliminary data.</text>
</comment>
<organism evidence="4 5">
    <name type="scientific">Caballeronia choica</name>
    <dbReference type="NCBI Taxonomy" id="326476"/>
    <lineage>
        <taxon>Bacteria</taxon>
        <taxon>Pseudomonadati</taxon>
        <taxon>Pseudomonadota</taxon>
        <taxon>Betaproteobacteria</taxon>
        <taxon>Burkholderiales</taxon>
        <taxon>Burkholderiaceae</taxon>
        <taxon>Caballeronia</taxon>
    </lineage>
</organism>
<dbReference type="Proteomes" id="UP000054770">
    <property type="component" value="Unassembled WGS sequence"/>
</dbReference>
<name>A0A158KS43_9BURK</name>
<dbReference type="Gene3D" id="2.160.10.10">
    <property type="entry name" value="Hexapeptide repeat proteins"/>
    <property type="match status" value="1"/>
</dbReference>
<evidence type="ECO:0000313" key="4">
    <source>
        <dbReference type="EMBL" id="SAL83795.1"/>
    </source>
</evidence>
<dbReference type="SUPFAM" id="SSF51161">
    <property type="entry name" value="Trimeric LpxA-like enzymes"/>
    <property type="match status" value="1"/>
</dbReference>
<keyword evidence="5" id="KW-1185">Reference proteome</keyword>
<dbReference type="InterPro" id="IPR001451">
    <property type="entry name" value="Hexapep"/>
</dbReference>
<dbReference type="CDD" id="cd03354">
    <property type="entry name" value="LbH_SAT"/>
    <property type="match status" value="1"/>
</dbReference>
<evidence type="ECO:0000313" key="5">
    <source>
        <dbReference type="Proteomes" id="UP000054770"/>
    </source>
</evidence>
<evidence type="ECO:0000256" key="1">
    <source>
        <dbReference type="ARBA" id="ARBA00007274"/>
    </source>
</evidence>
<sequence>MKRILKSIAFALSAARLTPHLIALLTTDRRGLVNADIDRWKAIYMNERDIARIPAFVRLMTTYPEYRNLFYHRIGWIGKLVSPLCRPMNTLFISTESIGPGLFIQHGFATIIAAKSIGSNCWINQQVTIGFSNARDCPTIGDNVTIYAGAKLIGATFIGNNSKVGANAVVLKNVPANSTVVGVPARIVRREGNRVDEELC</sequence>
<dbReference type="EMBL" id="FCON02000145">
    <property type="protein sequence ID" value="SAL83795.1"/>
    <property type="molecule type" value="Genomic_DNA"/>
</dbReference>
<accession>A0A158KS43</accession>
<dbReference type="InterPro" id="IPR045304">
    <property type="entry name" value="LbH_SAT"/>
</dbReference>